<evidence type="ECO:0000256" key="8">
    <source>
        <dbReference type="ARBA" id="ARBA00023125"/>
    </source>
</evidence>
<dbReference type="AlphaFoldDB" id="D9WWZ4"/>
<dbReference type="GO" id="GO:0045454">
    <property type="term" value="P:cell redox homeostasis"/>
    <property type="evidence" value="ECO:0007669"/>
    <property type="project" value="TreeGrafter"/>
</dbReference>
<feature type="binding site" evidence="11">
    <location>
        <position position="81"/>
    </location>
    <ligand>
        <name>[4Fe-4S] cluster</name>
        <dbReference type="ChEBI" id="CHEBI:49883"/>
    </ligand>
</feature>
<keyword evidence="3 11" id="KW-0004">4Fe-4S</keyword>
<evidence type="ECO:0000256" key="9">
    <source>
        <dbReference type="ARBA" id="ARBA00023157"/>
    </source>
</evidence>
<dbReference type="GO" id="GO:0005737">
    <property type="term" value="C:cytoplasm"/>
    <property type="evidence" value="ECO:0007669"/>
    <property type="project" value="UniProtKB-SubCell"/>
</dbReference>
<feature type="region of interest" description="Disordered" evidence="12">
    <location>
        <begin position="1"/>
        <end position="44"/>
    </location>
</feature>
<comment type="PTM">
    <text evidence="11">Upon Fe-S cluster removal intramolecular disulfide bonds are formed.</text>
</comment>
<evidence type="ECO:0000256" key="12">
    <source>
        <dbReference type="SAM" id="MobiDB-lite"/>
    </source>
</evidence>
<dbReference type="STRING" id="457427.SSOG_09136"/>
<evidence type="ECO:0000256" key="1">
    <source>
        <dbReference type="ARBA" id="ARBA00004496"/>
    </source>
</evidence>
<proteinExistence type="inferred from homology"/>
<gene>
    <name evidence="11" type="primary">whiB</name>
    <name evidence="14" type="ORF">SSOG_09136</name>
</gene>
<comment type="PTM">
    <text evidence="11">The Fe-S cluster can be nitrosylated by nitric oxide (NO).</text>
</comment>
<keyword evidence="4 11" id="KW-0479">Metal-binding</keyword>
<organism evidence="14 15">
    <name type="scientific">Streptomyces himastatinicus ATCC 53653</name>
    <dbReference type="NCBI Taxonomy" id="457427"/>
    <lineage>
        <taxon>Bacteria</taxon>
        <taxon>Bacillati</taxon>
        <taxon>Actinomycetota</taxon>
        <taxon>Actinomycetes</taxon>
        <taxon>Kitasatosporales</taxon>
        <taxon>Streptomycetaceae</taxon>
        <taxon>Streptomyces</taxon>
        <taxon>Streptomyces violaceusniger group</taxon>
    </lineage>
</organism>
<reference evidence="14 15" key="1">
    <citation type="submission" date="2009-02" db="EMBL/GenBank/DDBJ databases">
        <title>Annotation of Streptomyces hygroscopicus strain ATCC 53653.</title>
        <authorList>
            <consortium name="The Broad Institute Genome Sequencing Platform"/>
            <consortium name="Broad Institute Microbial Sequencing Center"/>
            <person name="Fischbach M."/>
            <person name="Godfrey P."/>
            <person name="Ward D."/>
            <person name="Young S."/>
            <person name="Zeng Q."/>
            <person name="Koehrsen M."/>
            <person name="Alvarado L."/>
            <person name="Berlin A.M."/>
            <person name="Bochicchio J."/>
            <person name="Borenstein D."/>
            <person name="Chapman S.B."/>
            <person name="Chen Z."/>
            <person name="Engels R."/>
            <person name="Freedman E."/>
            <person name="Gellesch M."/>
            <person name="Goldberg J."/>
            <person name="Griggs A."/>
            <person name="Gujja S."/>
            <person name="Heilman E.R."/>
            <person name="Heiman D.I."/>
            <person name="Hepburn T.A."/>
            <person name="Howarth C."/>
            <person name="Jen D."/>
            <person name="Larson L."/>
            <person name="Lewis B."/>
            <person name="Mehta T."/>
            <person name="Park D."/>
            <person name="Pearson M."/>
            <person name="Richards J."/>
            <person name="Roberts A."/>
            <person name="Saif S."/>
            <person name="Shea T.D."/>
            <person name="Shenoy N."/>
            <person name="Sisk P."/>
            <person name="Stolte C."/>
            <person name="Sykes S.N."/>
            <person name="Thomson T."/>
            <person name="Walk T."/>
            <person name="White J."/>
            <person name="Yandava C."/>
            <person name="Straight P."/>
            <person name="Clardy J."/>
            <person name="Hung D."/>
            <person name="Kolter R."/>
            <person name="Mekalanos J."/>
            <person name="Walker S."/>
            <person name="Walsh C.T."/>
            <person name="Wieland-Brown L.C."/>
            <person name="Haas B."/>
            <person name="Nusbaum C."/>
            <person name="Birren B."/>
        </authorList>
    </citation>
    <scope>NUCLEOTIDE SEQUENCE [LARGE SCALE GENOMIC DNA]</scope>
    <source>
        <strain evidence="14 15">ATCC 53653</strain>
    </source>
</reference>
<evidence type="ECO:0000313" key="15">
    <source>
        <dbReference type="Proteomes" id="UP000003963"/>
    </source>
</evidence>
<evidence type="ECO:0000256" key="3">
    <source>
        <dbReference type="ARBA" id="ARBA00022485"/>
    </source>
</evidence>
<feature type="domain" description="4Fe-4S Wbl-type" evidence="13">
    <location>
        <begin position="49"/>
        <end position="111"/>
    </location>
</feature>
<keyword evidence="11" id="KW-0963">Cytoplasm</keyword>
<feature type="binding site" evidence="11">
    <location>
        <position position="87"/>
    </location>
    <ligand>
        <name>[4Fe-4S] cluster</name>
        <dbReference type="ChEBI" id="CHEBI:49883"/>
    </ligand>
</feature>
<evidence type="ECO:0000256" key="11">
    <source>
        <dbReference type="HAMAP-Rule" id="MF_01479"/>
    </source>
</evidence>
<comment type="subcellular location">
    <subcellularLocation>
        <location evidence="1 11">Cytoplasm</location>
    </subcellularLocation>
</comment>
<dbReference type="InterPro" id="IPR003482">
    <property type="entry name" value="Whib"/>
</dbReference>
<keyword evidence="5 11" id="KW-0408">Iron</keyword>
<evidence type="ECO:0000259" key="13">
    <source>
        <dbReference type="PROSITE" id="PS51674"/>
    </source>
</evidence>
<dbReference type="GO" id="GO:0035731">
    <property type="term" value="F:dinitrosyl-iron complex binding"/>
    <property type="evidence" value="ECO:0007669"/>
    <property type="project" value="UniProtKB-UniRule"/>
</dbReference>
<feature type="compositionally biased region" description="Polar residues" evidence="12">
    <location>
        <begin position="29"/>
        <end position="41"/>
    </location>
</feature>
<comment type="similarity">
    <text evidence="2 11">Belongs to the WhiB family.</text>
</comment>
<keyword evidence="7 11" id="KW-0805">Transcription regulation</keyword>
<evidence type="ECO:0000313" key="14">
    <source>
        <dbReference type="EMBL" id="EFL29422.1"/>
    </source>
</evidence>
<dbReference type="PANTHER" id="PTHR38839">
    <property type="entry name" value="TRANSCRIPTIONAL REGULATOR WHID-RELATED"/>
    <property type="match status" value="1"/>
</dbReference>
<dbReference type="GO" id="GO:0003677">
    <property type="term" value="F:DNA binding"/>
    <property type="evidence" value="ECO:0007669"/>
    <property type="project" value="UniProtKB-UniRule"/>
</dbReference>
<keyword evidence="9 11" id="KW-1015">Disulfide bond</keyword>
<feature type="binding site" evidence="11">
    <location>
        <position position="78"/>
    </location>
    <ligand>
        <name>[4Fe-4S] cluster</name>
        <dbReference type="ChEBI" id="CHEBI:49883"/>
    </ligand>
</feature>
<evidence type="ECO:0000256" key="4">
    <source>
        <dbReference type="ARBA" id="ARBA00022723"/>
    </source>
</evidence>
<protein>
    <recommendedName>
        <fullName evidence="11">Transcriptional regulator WhiB</fullName>
    </recommendedName>
</protein>
<dbReference type="HAMAP" id="MF_01479">
    <property type="entry name" value="WhiB"/>
    <property type="match status" value="1"/>
</dbReference>
<accession>D9WWZ4</accession>
<keyword evidence="8 11" id="KW-0238">DNA-binding</keyword>
<evidence type="ECO:0000256" key="10">
    <source>
        <dbReference type="ARBA" id="ARBA00023163"/>
    </source>
</evidence>
<dbReference type="GO" id="GO:0045892">
    <property type="term" value="P:negative regulation of DNA-templated transcription"/>
    <property type="evidence" value="ECO:0007669"/>
    <property type="project" value="TreeGrafter"/>
</dbReference>
<evidence type="ECO:0000256" key="5">
    <source>
        <dbReference type="ARBA" id="ARBA00023004"/>
    </source>
</evidence>
<dbReference type="InterPro" id="IPR034768">
    <property type="entry name" value="4FE4S_WBL"/>
</dbReference>
<dbReference type="GO" id="GO:0046872">
    <property type="term" value="F:metal ion binding"/>
    <property type="evidence" value="ECO:0007669"/>
    <property type="project" value="UniProtKB-KW"/>
</dbReference>
<keyword evidence="15" id="KW-1185">Reference proteome</keyword>
<keyword evidence="6 11" id="KW-0411">Iron-sulfur</keyword>
<evidence type="ECO:0000256" key="6">
    <source>
        <dbReference type="ARBA" id="ARBA00023014"/>
    </source>
</evidence>
<feature type="binding site" evidence="11">
    <location>
        <position position="50"/>
    </location>
    <ligand>
        <name>[4Fe-4S] cluster</name>
        <dbReference type="ChEBI" id="CHEBI:49883"/>
    </ligand>
</feature>
<dbReference type="GO" id="GO:0047134">
    <property type="term" value="F:protein-disulfide reductase [NAD(P)H] activity"/>
    <property type="evidence" value="ECO:0007669"/>
    <property type="project" value="TreeGrafter"/>
</dbReference>
<dbReference type="Proteomes" id="UP000003963">
    <property type="component" value="Unassembled WGS sequence"/>
</dbReference>
<evidence type="ECO:0000256" key="2">
    <source>
        <dbReference type="ARBA" id="ARBA00006597"/>
    </source>
</evidence>
<evidence type="ECO:0000256" key="7">
    <source>
        <dbReference type="ARBA" id="ARBA00023015"/>
    </source>
</evidence>
<keyword evidence="10 11" id="KW-0804">Transcription</keyword>
<name>D9WWZ4_9ACTN</name>
<dbReference type="PROSITE" id="PS51674">
    <property type="entry name" value="4FE4S_WBL"/>
    <property type="match status" value="1"/>
</dbReference>
<comment type="function">
    <text evidence="11">Acts as a transcriptional regulator. Probably redox-responsive. The apo- but not holo-form probably binds DNA.</text>
</comment>
<dbReference type="EMBL" id="GG657755">
    <property type="protein sequence ID" value="EFL29422.1"/>
    <property type="molecule type" value="Genomic_DNA"/>
</dbReference>
<dbReference type="GO" id="GO:0051539">
    <property type="term" value="F:4 iron, 4 sulfur cluster binding"/>
    <property type="evidence" value="ECO:0007669"/>
    <property type="project" value="UniProtKB-UniRule"/>
</dbReference>
<comment type="cofactor">
    <cofactor evidence="11">
        <name>[4Fe-4S] cluster</name>
        <dbReference type="ChEBI" id="CHEBI:49883"/>
    </cofactor>
    <text evidence="11">Binds 1 [4Fe-4S] cluster per subunit. Following nitrosylation of the [4Fe-4S] cluster binds 1 [4Fe-8(NO)] cluster per subunit.</text>
</comment>
<sequence length="179" mass="19587">MTATSALTPRNARSRKAGGMGRSIGVAVTPSNNGNAASTQGRDWRTLGACRTEDPDLFHPAGKTGPYLVQIRKAKAICRACPVVQQCLGWALDNREMNGVIGGMDEDERRRLLKRTRRWSAGNPERAWVQILRDRRPEFLALKAANRSVNEIAVELGTNTQTVHNVLRALEAEKTGVAA</sequence>
<dbReference type="HOGENOM" id="CLU_1502663_0_0_11"/>
<dbReference type="Pfam" id="PF02467">
    <property type="entry name" value="Whib"/>
    <property type="match status" value="1"/>
</dbReference>